<dbReference type="Pfam" id="PF14121">
    <property type="entry name" value="Porin_10"/>
    <property type="match status" value="1"/>
</dbReference>
<keyword evidence="2" id="KW-1185">Reference proteome</keyword>
<sequence>MFKALYRLRLFVLIAISFLINIDNIFAQEDASIQDEMKVERDSANFGDIILQKDTSNVYGPHTSFWVQPIDWFEIRDGEHKMDTSLYNFQRYDYNSRADYMYQELGNLSSAMTPIFYSSPYSPGVRLGLDSDKGIVAPIDEMKYYNSLTPVTSWYYTQAYQGETIVDVTFSRNINPYWSVGTRFRRLHALEMLGNQKINKQFKSQIQTQIQFNTRYESRNMKYKLMMAYDYMAQNGIETGGIATDSILTLFRQTRPSASLDDIYRTNSSNLFNNLTDAFINKKNQEFYLYHQYSLIDTSALQIFHEFRSTEYRNRFENSSGSLDANSAYYNQFSADGNIDFVRSEPGYKIVYRRFSNKLGAKGRVGDLFAAAYLNYARNEESIFYQDTRSIPTYPPDELFFVGLASYKIPFIDMTLRGQIKQELLDNLGNEYAVGASQKYFDVEYKLGSYLPSLMHQYFVSEYTGWNNDFKNSDITELRIAPRLPLGTGKFGEELFVEAFAELKTFDNHIYYDSLAAPQQLNEQISYNSFGVNLKYETGSFIHGLNFRYTQNQTDFELVNQLTGETFEQQAIPTPDYFVNYTIALQGVVGKVLANPLTGMIGFDLHWNSEYLGYGYYPVTQQFYLQSGAVDSSGEFISGYEIGGVPVLDFFINFRMRRTRLFLKAHNLLNETLQDGYFLTPNYIGHQPSFLFGLDWMLFD</sequence>
<protein>
    <submittedName>
        <fullName evidence="1">Putative beta-barrel porin</fullName>
    </submittedName>
</protein>
<reference evidence="1 2" key="1">
    <citation type="submission" date="2018-03" db="EMBL/GenBank/DDBJ databases">
        <title>Genomic Encyclopedia of Archaeal and Bacterial Type Strains, Phase II (KMG-II): from individual species to whole genera.</title>
        <authorList>
            <person name="Goeker M."/>
        </authorList>
    </citation>
    <scope>NUCLEOTIDE SEQUENCE [LARGE SCALE GENOMIC DNA]</scope>
    <source>
        <strain evidence="1 2">DSM 28229</strain>
    </source>
</reference>
<accession>A0A315ZAS9</accession>
<dbReference type="EMBL" id="QGDO01000003">
    <property type="protein sequence ID" value="PWJ42402.1"/>
    <property type="molecule type" value="Genomic_DNA"/>
</dbReference>
<dbReference type="Proteomes" id="UP000245535">
    <property type="component" value="Unassembled WGS sequence"/>
</dbReference>
<evidence type="ECO:0000313" key="2">
    <source>
        <dbReference type="Proteomes" id="UP000245535"/>
    </source>
</evidence>
<evidence type="ECO:0000313" key="1">
    <source>
        <dbReference type="EMBL" id="PWJ42402.1"/>
    </source>
</evidence>
<name>A0A315ZAS9_SEDFL</name>
<dbReference type="OrthoDB" id="1489309at2"/>
<organism evidence="1 2">
    <name type="scientific">Sediminitomix flava</name>
    <dbReference type="NCBI Taxonomy" id="379075"/>
    <lineage>
        <taxon>Bacteria</taxon>
        <taxon>Pseudomonadati</taxon>
        <taxon>Bacteroidota</taxon>
        <taxon>Cytophagia</taxon>
        <taxon>Cytophagales</taxon>
        <taxon>Flammeovirgaceae</taxon>
        <taxon>Sediminitomix</taxon>
    </lineage>
</organism>
<dbReference type="InterPro" id="IPR025631">
    <property type="entry name" value="Porin_10"/>
</dbReference>
<dbReference type="AlphaFoldDB" id="A0A315ZAS9"/>
<proteinExistence type="predicted"/>
<gene>
    <name evidence="1" type="ORF">BC781_103654</name>
</gene>
<dbReference type="RefSeq" id="WP_109619324.1">
    <property type="nucleotide sequence ID" value="NZ_QGDO01000003.1"/>
</dbReference>
<comment type="caution">
    <text evidence="1">The sequence shown here is derived from an EMBL/GenBank/DDBJ whole genome shotgun (WGS) entry which is preliminary data.</text>
</comment>